<comment type="caution">
    <text evidence="2">The sequence shown here is derived from an EMBL/GenBank/DDBJ whole genome shotgun (WGS) entry which is preliminary data.</text>
</comment>
<accession>A0A835ULN8</accession>
<gene>
    <name evidence="2" type="ORF">HPP92_017787</name>
</gene>
<feature type="compositionally biased region" description="Gly residues" evidence="1">
    <location>
        <begin position="70"/>
        <end position="85"/>
    </location>
</feature>
<protein>
    <submittedName>
        <fullName evidence="2">Uncharacterized protein</fullName>
    </submittedName>
</protein>
<evidence type="ECO:0000256" key="1">
    <source>
        <dbReference type="SAM" id="MobiDB-lite"/>
    </source>
</evidence>
<dbReference type="Proteomes" id="UP000636800">
    <property type="component" value="Unassembled WGS sequence"/>
</dbReference>
<dbReference type="EMBL" id="JADCNL010000009">
    <property type="protein sequence ID" value="KAG0466207.1"/>
    <property type="molecule type" value="Genomic_DNA"/>
</dbReference>
<evidence type="ECO:0000313" key="3">
    <source>
        <dbReference type="Proteomes" id="UP000636800"/>
    </source>
</evidence>
<reference evidence="2 3" key="1">
    <citation type="journal article" date="2020" name="Nat. Food">
        <title>A phased Vanilla planifolia genome enables genetic improvement of flavour and production.</title>
        <authorList>
            <person name="Hasing T."/>
            <person name="Tang H."/>
            <person name="Brym M."/>
            <person name="Khazi F."/>
            <person name="Huang T."/>
            <person name="Chambers A.H."/>
        </authorList>
    </citation>
    <scope>NUCLEOTIDE SEQUENCE [LARGE SCALE GENOMIC DNA]</scope>
    <source>
        <tissue evidence="2">Leaf</tissue>
    </source>
</reference>
<dbReference type="OrthoDB" id="565797at2759"/>
<organism evidence="2 3">
    <name type="scientific">Vanilla planifolia</name>
    <name type="common">Vanilla</name>
    <dbReference type="NCBI Taxonomy" id="51239"/>
    <lineage>
        <taxon>Eukaryota</taxon>
        <taxon>Viridiplantae</taxon>
        <taxon>Streptophyta</taxon>
        <taxon>Embryophyta</taxon>
        <taxon>Tracheophyta</taxon>
        <taxon>Spermatophyta</taxon>
        <taxon>Magnoliopsida</taxon>
        <taxon>Liliopsida</taxon>
        <taxon>Asparagales</taxon>
        <taxon>Orchidaceae</taxon>
        <taxon>Vanilloideae</taxon>
        <taxon>Vanilleae</taxon>
        <taxon>Vanilla</taxon>
    </lineage>
</organism>
<proteinExistence type="predicted"/>
<sequence length="85" mass="8589">MMQDNSGCKNNIQIGRCGIKKAGGGVQEQLVGLQASLVDVDDASAGDDVGLNHSGSCPHSWGRRLQWMEGSGGGSGAGGPSVGYN</sequence>
<dbReference type="AlphaFoldDB" id="A0A835ULN8"/>
<name>A0A835ULN8_VANPL</name>
<keyword evidence="3" id="KW-1185">Reference proteome</keyword>
<feature type="region of interest" description="Disordered" evidence="1">
    <location>
        <begin position="64"/>
        <end position="85"/>
    </location>
</feature>
<evidence type="ECO:0000313" key="2">
    <source>
        <dbReference type="EMBL" id="KAG0466207.1"/>
    </source>
</evidence>